<accession>A0A2P5CPN1</accession>
<evidence type="ECO:0000313" key="2">
    <source>
        <dbReference type="Proteomes" id="UP000237105"/>
    </source>
</evidence>
<dbReference type="EMBL" id="JXTB01000108">
    <property type="protein sequence ID" value="PON63009.1"/>
    <property type="molecule type" value="Genomic_DNA"/>
</dbReference>
<comment type="caution">
    <text evidence="1">The sequence shown here is derived from an EMBL/GenBank/DDBJ whole genome shotgun (WGS) entry which is preliminary data.</text>
</comment>
<reference evidence="2" key="1">
    <citation type="submission" date="2016-06" db="EMBL/GenBank/DDBJ databases">
        <title>Parallel loss of symbiosis genes in relatives of nitrogen-fixing non-legume Parasponia.</title>
        <authorList>
            <person name="Van Velzen R."/>
            <person name="Holmer R."/>
            <person name="Bu F."/>
            <person name="Rutten L."/>
            <person name="Van Zeijl A."/>
            <person name="Liu W."/>
            <person name="Santuari L."/>
            <person name="Cao Q."/>
            <person name="Sharma T."/>
            <person name="Shen D."/>
            <person name="Roswanjaya Y."/>
            <person name="Wardhani T."/>
            <person name="Kalhor M.S."/>
            <person name="Jansen J."/>
            <person name="Van den Hoogen J."/>
            <person name="Gungor B."/>
            <person name="Hartog M."/>
            <person name="Hontelez J."/>
            <person name="Verver J."/>
            <person name="Yang W.-C."/>
            <person name="Schijlen E."/>
            <person name="Repin R."/>
            <person name="Schilthuizen M."/>
            <person name="Schranz E."/>
            <person name="Heidstra R."/>
            <person name="Miyata K."/>
            <person name="Fedorova E."/>
            <person name="Kohlen W."/>
            <person name="Bisseling T."/>
            <person name="Smit S."/>
            <person name="Geurts R."/>
        </authorList>
    </citation>
    <scope>NUCLEOTIDE SEQUENCE [LARGE SCALE GENOMIC DNA]</scope>
    <source>
        <strain evidence="2">cv. WU1-14</strain>
    </source>
</reference>
<gene>
    <name evidence="1" type="ORF">PanWU01x14_134560</name>
</gene>
<proteinExistence type="predicted"/>
<sequence length="53" mass="5966">MGFHDSRHWYNKWGGAFGGWDYGALGCFDCGSKNNLVQYFGKAFAQEAIVPFL</sequence>
<protein>
    <submittedName>
        <fullName evidence="1">Uncharacterized protein</fullName>
    </submittedName>
</protein>
<keyword evidence="2" id="KW-1185">Reference proteome</keyword>
<evidence type="ECO:0000313" key="1">
    <source>
        <dbReference type="EMBL" id="PON63009.1"/>
    </source>
</evidence>
<dbReference type="Proteomes" id="UP000237105">
    <property type="component" value="Unassembled WGS sequence"/>
</dbReference>
<name>A0A2P5CPN1_PARAD</name>
<organism evidence="1 2">
    <name type="scientific">Parasponia andersonii</name>
    <name type="common">Sponia andersonii</name>
    <dbReference type="NCBI Taxonomy" id="3476"/>
    <lineage>
        <taxon>Eukaryota</taxon>
        <taxon>Viridiplantae</taxon>
        <taxon>Streptophyta</taxon>
        <taxon>Embryophyta</taxon>
        <taxon>Tracheophyta</taxon>
        <taxon>Spermatophyta</taxon>
        <taxon>Magnoliopsida</taxon>
        <taxon>eudicotyledons</taxon>
        <taxon>Gunneridae</taxon>
        <taxon>Pentapetalae</taxon>
        <taxon>rosids</taxon>
        <taxon>fabids</taxon>
        <taxon>Rosales</taxon>
        <taxon>Cannabaceae</taxon>
        <taxon>Parasponia</taxon>
    </lineage>
</organism>
<dbReference type="AlphaFoldDB" id="A0A2P5CPN1"/>